<organism evidence="1 2">
    <name type="scientific">[Bacteroides] pectinophilus ATCC 43243</name>
    <dbReference type="NCBI Taxonomy" id="483218"/>
    <lineage>
        <taxon>Bacteria</taxon>
        <taxon>Bacillati</taxon>
        <taxon>Bacillota</taxon>
        <taxon>Clostridia</taxon>
        <taxon>Eubacteriales</taxon>
    </lineage>
</organism>
<evidence type="ECO:0000313" key="1">
    <source>
        <dbReference type="EMBL" id="EEC57594.1"/>
    </source>
</evidence>
<reference evidence="1 2" key="2">
    <citation type="submission" date="2008-11" db="EMBL/GenBank/DDBJ databases">
        <authorList>
            <person name="Fulton L."/>
            <person name="Clifton S."/>
            <person name="Fulton B."/>
            <person name="Xu J."/>
            <person name="Minx P."/>
            <person name="Pepin K.H."/>
            <person name="Johnson M."/>
            <person name="Bhonagiri V."/>
            <person name="Nash W.E."/>
            <person name="Mardis E.R."/>
            <person name="Wilson R.K."/>
        </authorList>
    </citation>
    <scope>NUCLEOTIDE SEQUENCE [LARGE SCALE GENOMIC DNA]</scope>
    <source>
        <strain evidence="1 2">ATCC 43243</strain>
    </source>
</reference>
<dbReference type="STRING" id="483218.BACPEC_02103"/>
<accession>B7ASP8</accession>
<reference evidence="1 2" key="1">
    <citation type="submission" date="2008-11" db="EMBL/GenBank/DDBJ databases">
        <title>Draft genome sequence of Bacteroides pectinophilus (ATCC 43243).</title>
        <authorList>
            <person name="Sudarsanam P."/>
            <person name="Ley R."/>
            <person name="Guruge J."/>
            <person name="Turnbaugh P.J."/>
            <person name="Mahowald M."/>
            <person name="Liep D."/>
            <person name="Gordon J."/>
        </authorList>
    </citation>
    <scope>NUCLEOTIDE SEQUENCE [LARGE SCALE GENOMIC DNA]</scope>
    <source>
        <strain evidence="1 2">ATCC 43243</strain>
    </source>
</reference>
<dbReference type="HOGENOM" id="CLU_3076868_0_0_9"/>
<proteinExistence type="predicted"/>
<comment type="caution">
    <text evidence="1">The sequence shown here is derived from an EMBL/GenBank/DDBJ whole genome shotgun (WGS) entry which is preliminary data.</text>
</comment>
<gene>
    <name evidence="1" type="ORF">BACPEC_02103</name>
</gene>
<evidence type="ECO:0000313" key="2">
    <source>
        <dbReference type="Proteomes" id="UP000003136"/>
    </source>
</evidence>
<name>B7ASP8_9FIRM</name>
<dbReference type="Proteomes" id="UP000003136">
    <property type="component" value="Unassembled WGS sequence"/>
</dbReference>
<protein>
    <submittedName>
        <fullName evidence="1">Uncharacterized protein</fullName>
    </submittedName>
</protein>
<keyword evidence="2" id="KW-1185">Reference proteome</keyword>
<dbReference type="EMBL" id="ABVQ01000036">
    <property type="protein sequence ID" value="EEC57594.1"/>
    <property type="molecule type" value="Genomic_DNA"/>
</dbReference>
<dbReference type="AlphaFoldDB" id="B7ASP8"/>
<sequence length="52" mass="6072">MWLPICVSSKNVLCHHNSIPLFPLLRGIFQKKCPVVRSMKKIRHNNQTSRSK</sequence>